<evidence type="ECO:0000313" key="3">
    <source>
        <dbReference type="Proteomes" id="UP000190080"/>
    </source>
</evidence>
<dbReference type="OrthoDB" id="1904403at2"/>
<keyword evidence="1" id="KW-0812">Transmembrane</keyword>
<proteinExistence type="predicted"/>
<accession>A0A1V4IS39</accession>
<dbReference type="EMBL" id="MZGV01000012">
    <property type="protein sequence ID" value="OPJ62851.1"/>
    <property type="molecule type" value="Genomic_DNA"/>
</dbReference>
<dbReference type="AlphaFoldDB" id="A0A1V4IS39"/>
<reference evidence="2 3" key="1">
    <citation type="submission" date="2017-03" db="EMBL/GenBank/DDBJ databases">
        <title>Genome sequence of Clostridium oryzae DSM 28571.</title>
        <authorList>
            <person name="Poehlein A."/>
            <person name="Daniel R."/>
        </authorList>
    </citation>
    <scope>NUCLEOTIDE SEQUENCE [LARGE SCALE GENOMIC DNA]</scope>
    <source>
        <strain evidence="2 3">DSM 28571</strain>
    </source>
</reference>
<dbReference type="Proteomes" id="UP000190080">
    <property type="component" value="Unassembled WGS sequence"/>
</dbReference>
<keyword evidence="3" id="KW-1185">Reference proteome</keyword>
<evidence type="ECO:0000313" key="2">
    <source>
        <dbReference type="EMBL" id="OPJ62851.1"/>
    </source>
</evidence>
<organism evidence="2 3">
    <name type="scientific">Clostridium oryzae</name>
    <dbReference type="NCBI Taxonomy" id="1450648"/>
    <lineage>
        <taxon>Bacteria</taxon>
        <taxon>Bacillati</taxon>
        <taxon>Bacillota</taxon>
        <taxon>Clostridia</taxon>
        <taxon>Eubacteriales</taxon>
        <taxon>Clostridiaceae</taxon>
        <taxon>Clostridium</taxon>
    </lineage>
</organism>
<comment type="caution">
    <text evidence="2">The sequence shown here is derived from an EMBL/GenBank/DDBJ whole genome shotgun (WGS) entry which is preliminary data.</text>
</comment>
<dbReference type="RefSeq" id="WP_079422887.1">
    <property type="nucleotide sequence ID" value="NZ_MZGV01000012.1"/>
</dbReference>
<keyword evidence="1" id="KW-1133">Transmembrane helix</keyword>
<feature type="transmembrane region" description="Helical" evidence="1">
    <location>
        <begin position="14"/>
        <end position="34"/>
    </location>
</feature>
<evidence type="ECO:0000256" key="1">
    <source>
        <dbReference type="SAM" id="Phobius"/>
    </source>
</evidence>
<sequence length="335" mass="39201">MALESYTKLYKKRYLFNMAAVIICMVLCLSAFLIEFHISSTNAHNPKTINGSSDLKKASSNNIYAKLKTKHIYNLSFEMDNYKIYGILFDGKIVTLVVTQVSDAKVIKSTDGIYSVSGEIQTYSDEEYKNLKRGLKAKGFSETQLNSLLSKNYLKFVSPYHNLYTRLPIEIIVLLILFFRSMKYLWTNRRVCLSTQIYSKGKIKAFYSNVDEELTRPDVLTKGIFTITQKYIIVNSNKIVFAFPIKEVVWIFKKNKSRFLWNKQDIVFIFSTGEQYKVPIYKKYADFTDEVIKLVSSVSPTTFTGTSEEHYILYKKHRREFMKYWVRRTQEEKAK</sequence>
<keyword evidence="1" id="KW-0472">Membrane</keyword>
<protein>
    <submittedName>
        <fullName evidence="2">Uncharacterized protein</fullName>
    </submittedName>
</protein>
<name>A0A1V4IS39_9CLOT</name>
<gene>
    <name evidence="2" type="ORF">CLORY_14750</name>
</gene>
<dbReference type="STRING" id="1450648.CLORY_14750"/>